<name>A0A2U8VLM9_9HYPH</name>
<evidence type="ECO:0000313" key="2">
    <source>
        <dbReference type="EMBL" id="AWN34559.1"/>
    </source>
</evidence>
<dbReference type="EMBL" id="CP029551">
    <property type="protein sequence ID" value="AWN34559.1"/>
    <property type="molecule type" value="Genomic_DNA"/>
</dbReference>
<dbReference type="RefSeq" id="WP_109949699.1">
    <property type="nucleotide sequence ID" value="NZ_CP029551.1"/>
</dbReference>
<dbReference type="Pfam" id="PF00563">
    <property type="entry name" value="EAL"/>
    <property type="match status" value="1"/>
</dbReference>
<dbReference type="Gene3D" id="3.30.450.40">
    <property type="match status" value="1"/>
</dbReference>
<dbReference type="SUPFAM" id="SSF55781">
    <property type="entry name" value="GAF domain-like"/>
    <property type="match status" value="1"/>
</dbReference>
<accession>A0A2U8VLM9</accession>
<reference evidence="2 3" key="1">
    <citation type="submission" date="2018-05" db="EMBL/GenBank/DDBJ databases">
        <title>Complete Genome Sequence of Methylobacterium sp. 17Sr1-43.</title>
        <authorList>
            <person name="Srinivasan S."/>
        </authorList>
    </citation>
    <scope>NUCLEOTIDE SEQUENCE [LARGE SCALE GENOMIC DNA]</scope>
    <source>
        <strain evidence="2 3">17Sr1-43</strain>
    </source>
</reference>
<dbReference type="GO" id="GO:0071111">
    <property type="term" value="F:cyclic-guanylate-specific phosphodiesterase activity"/>
    <property type="evidence" value="ECO:0007669"/>
    <property type="project" value="InterPro"/>
</dbReference>
<organism evidence="2 3">
    <name type="scientific">Methylobacterium radiodurans</name>
    <dbReference type="NCBI Taxonomy" id="2202828"/>
    <lineage>
        <taxon>Bacteria</taxon>
        <taxon>Pseudomonadati</taxon>
        <taxon>Pseudomonadota</taxon>
        <taxon>Alphaproteobacteria</taxon>
        <taxon>Hyphomicrobiales</taxon>
        <taxon>Methylobacteriaceae</taxon>
        <taxon>Methylobacterium</taxon>
    </lineage>
</organism>
<dbReference type="SMART" id="SM00052">
    <property type="entry name" value="EAL"/>
    <property type="match status" value="1"/>
</dbReference>
<dbReference type="OrthoDB" id="9814202at2"/>
<sequence length="436" mass="47189">MPGLIWGLPAFHLSISYQVARRAMPASAIFDAGPNGVGEQVQAVLRSVRRHLSMDVGFISEFIENERVFRFTDGEISRGPIMVGGSDPLRQSFCHYVASGLMPGLLHDAREDPIAQGLPVTNELPVGAHLSVPLRHADGTAYGTLCCFSFTPDRTLTGRDLNVLRLCADVVSAVLQKDRRAILDMEARRARIADIVENQAIDVVYQPVYATSDGRLTAFEALSRFRARPERGPDHWFAEAAEVGLLEELEFLAVAVALRGFERIDPSVRLTLNLSPSSVLSPAFPHVLEGAPLDRVVVELTEHVEVPCYAALRAALAPLRARGLRLAIDDVGAGHATFRHVLDLSPELIKLDRSLIAGIDGDSARRALADALTIYGRRIGSEVVAEGVETWAEYAVLKEIGVTRAQGYLLGRPQPLDEACRLPLTMAALGGAGSAA</sequence>
<dbReference type="SMART" id="SM00065">
    <property type="entry name" value="GAF"/>
    <property type="match status" value="1"/>
</dbReference>
<dbReference type="InterPro" id="IPR003018">
    <property type="entry name" value="GAF"/>
</dbReference>
<proteinExistence type="predicted"/>
<dbReference type="InterPro" id="IPR029016">
    <property type="entry name" value="GAF-like_dom_sf"/>
</dbReference>
<dbReference type="AlphaFoldDB" id="A0A2U8VLM9"/>
<feature type="domain" description="EAL" evidence="1">
    <location>
        <begin position="185"/>
        <end position="427"/>
    </location>
</feature>
<dbReference type="Gene3D" id="3.20.20.450">
    <property type="entry name" value="EAL domain"/>
    <property type="match status" value="1"/>
</dbReference>
<dbReference type="Proteomes" id="UP000246058">
    <property type="component" value="Chromosome"/>
</dbReference>
<dbReference type="SUPFAM" id="SSF141868">
    <property type="entry name" value="EAL domain-like"/>
    <property type="match status" value="1"/>
</dbReference>
<dbReference type="InterPro" id="IPR001633">
    <property type="entry name" value="EAL_dom"/>
</dbReference>
<keyword evidence="3" id="KW-1185">Reference proteome</keyword>
<dbReference type="PROSITE" id="PS50883">
    <property type="entry name" value="EAL"/>
    <property type="match status" value="1"/>
</dbReference>
<dbReference type="PANTHER" id="PTHR33121:SF76">
    <property type="entry name" value="SIGNALING PROTEIN"/>
    <property type="match status" value="1"/>
</dbReference>
<gene>
    <name evidence="2" type="ORF">DK427_01385</name>
</gene>
<dbReference type="PANTHER" id="PTHR33121">
    <property type="entry name" value="CYCLIC DI-GMP PHOSPHODIESTERASE PDEF"/>
    <property type="match status" value="1"/>
</dbReference>
<dbReference type="Pfam" id="PF13185">
    <property type="entry name" value="GAF_2"/>
    <property type="match status" value="1"/>
</dbReference>
<dbReference type="CDD" id="cd01948">
    <property type="entry name" value="EAL"/>
    <property type="match status" value="1"/>
</dbReference>
<dbReference type="InterPro" id="IPR035919">
    <property type="entry name" value="EAL_sf"/>
</dbReference>
<dbReference type="KEGG" id="meti:DK427_01385"/>
<evidence type="ECO:0000313" key="3">
    <source>
        <dbReference type="Proteomes" id="UP000246058"/>
    </source>
</evidence>
<protein>
    <submittedName>
        <fullName evidence="2">Diguanylate phosphodiesterase</fullName>
    </submittedName>
</protein>
<evidence type="ECO:0000259" key="1">
    <source>
        <dbReference type="PROSITE" id="PS50883"/>
    </source>
</evidence>
<dbReference type="InterPro" id="IPR050706">
    <property type="entry name" value="Cyclic-di-GMP_PDE-like"/>
</dbReference>